<evidence type="ECO:0000259" key="3">
    <source>
        <dbReference type="Pfam" id="PF16344"/>
    </source>
</evidence>
<dbReference type="PANTHER" id="PTHR30273:SF2">
    <property type="entry name" value="PROTEIN FECR"/>
    <property type="match status" value="1"/>
</dbReference>
<keyword evidence="5" id="KW-1185">Reference proteome</keyword>
<dbReference type="OrthoDB" id="1523489at2"/>
<evidence type="ECO:0000313" key="5">
    <source>
        <dbReference type="Proteomes" id="UP000268007"/>
    </source>
</evidence>
<dbReference type="InterPro" id="IPR032508">
    <property type="entry name" value="FecR_C"/>
</dbReference>
<proteinExistence type="predicted"/>
<evidence type="ECO:0000313" key="4">
    <source>
        <dbReference type="EMBL" id="RKR80519.1"/>
    </source>
</evidence>
<dbReference type="EMBL" id="RBKU01000001">
    <property type="protein sequence ID" value="RKR80519.1"/>
    <property type="molecule type" value="Genomic_DNA"/>
</dbReference>
<sequence>MKKRNTDFSAYTLHDLLDDPDFTNWVLLPDDNLDAFWQTAQNNHPNLQHLIPEARQLILSFRFKEDLMDSQEQHDLWQQIAAQTTVQKTRGRIIPMWMQSAAAVLLVGILCSVVFYFYNNRTIAIGTAYGQTRTIMLPDSSEVTLNANSQLQYAFNWGKKQTREVWIKGEAFFKVKHLHKSGTITAGDRFIVHAGKINVEVLGTTFNVNDRRGVINVALVSGKVSMAIAAAHKPALIMKPGDVLEYQAEQDTIIRRHTKMANKIAWKDGMLAFEEITAGELFEQLADIYGYKVIFKRPDIKLKKITGKFSTNDEDKMYRGISVALGISIKKDVKNHQLIVQ</sequence>
<dbReference type="Gene3D" id="2.60.120.1440">
    <property type="match status" value="1"/>
</dbReference>
<dbReference type="Proteomes" id="UP000268007">
    <property type="component" value="Unassembled WGS sequence"/>
</dbReference>
<dbReference type="PIRSF" id="PIRSF018266">
    <property type="entry name" value="FecR"/>
    <property type="match status" value="1"/>
</dbReference>
<evidence type="ECO:0000256" key="1">
    <source>
        <dbReference type="SAM" id="Phobius"/>
    </source>
</evidence>
<dbReference type="PANTHER" id="PTHR30273">
    <property type="entry name" value="PERIPLASMIC SIGNAL SENSOR AND SIGMA FACTOR ACTIVATOR FECR-RELATED"/>
    <property type="match status" value="1"/>
</dbReference>
<dbReference type="Pfam" id="PF16344">
    <property type="entry name" value="FecR_C"/>
    <property type="match status" value="1"/>
</dbReference>
<reference evidence="4 5" key="1">
    <citation type="submission" date="2018-10" db="EMBL/GenBank/DDBJ databases">
        <title>Genomic Encyclopedia of Archaeal and Bacterial Type Strains, Phase II (KMG-II): from individual species to whole genera.</title>
        <authorList>
            <person name="Goeker M."/>
        </authorList>
    </citation>
    <scope>NUCLEOTIDE SEQUENCE [LARGE SCALE GENOMIC DNA]</scope>
    <source>
        <strain evidence="4 5">DSM 18602</strain>
    </source>
</reference>
<accession>A0A495IXB2</accession>
<evidence type="ECO:0000259" key="2">
    <source>
        <dbReference type="Pfam" id="PF04773"/>
    </source>
</evidence>
<dbReference type="InterPro" id="IPR012373">
    <property type="entry name" value="Ferrdict_sens_TM"/>
</dbReference>
<dbReference type="GO" id="GO:0016989">
    <property type="term" value="F:sigma factor antagonist activity"/>
    <property type="evidence" value="ECO:0007669"/>
    <property type="project" value="TreeGrafter"/>
</dbReference>
<dbReference type="RefSeq" id="WP_121196291.1">
    <property type="nucleotide sequence ID" value="NZ_RBKU01000001.1"/>
</dbReference>
<dbReference type="InterPro" id="IPR006860">
    <property type="entry name" value="FecR"/>
</dbReference>
<dbReference type="Gene3D" id="3.55.50.30">
    <property type="match status" value="1"/>
</dbReference>
<dbReference type="AlphaFoldDB" id="A0A495IXB2"/>
<keyword evidence="1" id="KW-1133">Transmembrane helix</keyword>
<feature type="domain" description="Protein FecR C-terminal" evidence="3">
    <location>
        <begin position="271"/>
        <end position="338"/>
    </location>
</feature>
<organism evidence="4 5">
    <name type="scientific">Mucilaginibacter gracilis</name>
    <dbReference type="NCBI Taxonomy" id="423350"/>
    <lineage>
        <taxon>Bacteria</taxon>
        <taxon>Pseudomonadati</taxon>
        <taxon>Bacteroidota</taxon>
        <taxon>Sphingobacteriia</taxon>
        <taxon>Sphingobacteriales</taxon>
        <taxon>Sphingobacteriaceae</taxon>
        <taxon>Mucilaginibacter</taxon>
    </lineage>
</organism>
<feature type="transmembrane region" description="Helical" evidence="1">
    <location>
        <begin position="97"/>
        <end position="118"/>
    </location>
</feature>
<protein>
    <submittedName>
        <fullName evidence="4">FecR family protein</fullName>
    </submittedName>
</protein>
<name>A0A495IXB2_9SPHI</name>
<feature type="domain" description="FecR protein" evidence="2">
    <location>
        <begin position="125"/>
        <end position="224"/>
    </location>
</feature>
<keyword evidence="1" id="KW-0472">Membrane</keyword>
<gene>
    <name evidence="4" type="ORF">BDD43_0640</name>
</gene>
<dbReference type="Pfam" id="PF04773">
    <property type="entry name" value="FecR"/>
    <property type="match status" value="1"/>
</dbReference>
<comment type="caution">
    <text evidence="4">The sequence shown here is derived from an EMBL/GenBank/DDBJ whole genome shotgun (WGS) entry which is preliminary data.</text>
</comment>
<keyword evidence="1" id="KW-0812">Transmembrane</keyword>